<dbReference type="CDD" id="cd00609">
    <property type="entry name" value="AAT_like"/>
    <property type="match status" value="1"/>
</dbReference>
<dbReference type="GO" id="GO:0030170">
    <property type="term" value="F:pyridoxal phosphate binding"/>
    <property type="evidence" value="ECO:0007669"/>
    <property type="project" value="InterPro"/>
</dbReference>
<evidence type="ECO:0000313" key="7">
    <source>
        <dbReference type="EMBL" id="TLQ06407.1"/>
    </source>
</evidence>
<proteinExistence type="inferred from homology"/>
<dbReference type="InterPro" id="IPR004839">
    <property type="entry name" value="Aminotransferase_I/II_large"/>
</dbReference>
<evidence type="ECO:0000256" key="4">
    <source>
        <dbReference type="ARBA" id="ARBA00023239"/>
    </source>
</evidence>
<dbReference type="STRING" id="191770.SAMN04488013_10426"/>
<dbReference type="EC" id="4.4.1.13" evidence="2"/>
<dbReference type="Pfam" id="PF00155">
    <property type="entry name" value="Aminotran_1_2"/>
    <property type="match status" value="1"/>
</dbReference>
<dbReference type="GO" id="GO:0008483">
    <property type="term" value="F:transaminase activity"/>
    <property type="evidence" value="ECO:0007669"/>
    <property type="project" value="UniProtKB-KW"/>
</dbReference>
<dbReference type="InterPro" id="IPR051798">
    <property type="entry name" value="Class-II_PLP-Dep_Aminotrans"/>
</dbReference>
<dbReference type="PANTHER" id="PTHR43525:SF1">
    <property type="entry name" value="PROTEIN MALY"/>
    <property type="match status" value="1"/>
</dbReference>
<dbReference type="OrthoDB" id="9802872at2"/>
<comment type="similarity">
    <text evidence="5">Belongs to the class-II pyridoxal-phosphate-dependent aminotransferase family. MalY/PatB cystathionine beta-lyase subfamily.</text>
</comment>
<dbReference type="SUPFAM" id="SSF53383">
    <property type="entry name" value="PLP-dependent transferases"/>
    <property type="match status" value="1"/>
</dbReference>
<protein>
    <recommendedName>
        <fullName evidence="2">cysteine-S-conjugate beta-lyase</fullName>
        <ecNumber evidence="2">4.4.1.13</ecNumber>
    </recommendedName>
</protein>
<gene>
    <name evidence="7" type="ORF">FEZ48_09855</name>
</gene>
<dbReference type="InterPro" id="IPR027619">
    <property type="entry name" value="C-S_lyase_PatB-like"/>
</dbReference>
<dbReference type="EMBL" id="VBTE01000031">
    <property type="protein sequence ID" value="TLQ06407.1"/>
    <property type="molecule type" value="Genomic_DNA"/>
</dbReference>
<evidence type="ECO:0000259" key="6">
    <source>
        <dbReference type="Pfam" id="PF00155"/>
    </source>
</evidence>
<dbReference type="InterPro" id="IPR015424">
    <property type="entry name" value="PyrdxlP-dep_Trfase"/>
</dbReference>
<evidence type="ECO:0000256" key="5">
    <source>
        <dbReference type="ARBA" id="ARBA00037974"/>
    </source>
</evidence>
<dbReference type="InterPro" id="IPR015422">
    <property type="entry name" value="PyrdxlP-dep_Trfase_small"/>
</dbReference>
<feature type="domain" description="Aminotransferase class I/classII large" evidence="6">
    <location>
        <begin position="37"/>
        <end position="383"/>
    </location>
</feature>
<dbReference type="Proteomes" id="UP000307201">
    <property type="component" value="Unassembled WGS sequence"/>
</dbReference>
<evidence type="ECO:0000313" key="8">
    <source>
        <dbReference type="Proteomes" id="UP000307201"/>
    </source>
</evidence>
<comment type="caution">
    <text evidence="7">The sequence shown here is derived from an EMBL/GenBank/DDBJ whole genome shotgun (WGS) entry which is preliminary data.</text>
</comment>
<keyword evidence="4" id="KW-0456">Lyase</keyword>
<dbReference type="PANTHER" id="PTHR43525">
    <property type="entry name" value="PROTEIN MALY"/>
    <property type="match status" value="1"/>
</dbReference>
<dbReference type="NCBIfam" id="TIGR04350">
    <property type="entry name" value="C_S_lyase_PatB"/>
    <property type="match status" value="1"/>
</dbReference>
<dbReference type="AlphaFoldDB" id="A0A5R9C155"/>
<evidence type="ECO:0000256" key="1">
    <source>
        <dbReference type="ARBA" id="ARBA00001933"/>
    </source>
</evidence>
<keyword evidence="3" id="KW-0663">Pyridoxal phosphate</keyword>
<name>A0A5R9C155_9LACT</name>
<dbReference type="GO" id="GO:0047804">
    <property type="term" value="F:cysteine-S-conjugate beta-lyase activity"/>
    <property type="evidence" value="ECO:0007669"/>
    <property type="project" value="UniProtKB-EC"/>
</dbReference>
<comment type="cofactor">
    <cofactor evidence="1">
        <name>pyridoxal 5'-phosphate</name>
        <dbReference type="ChEBI" id="CHEBI:597326"/>
    </cofactor>
</comment>
<evidence type="ECO:0000256" key="2">
    <source>
        <dbReference type="ARBA" id="ARBA00012224"/>
    </source>
</evidence>
<keyword evidence="7" id="KW-0808">Transferase</keyword>
<organism evidence="7 8">
    <name type="scientific">Marinilactibacillus psychrotolerans</name>
    <dbReference type="NCBI Taxonomy" id="191770"/>
    <lineage>
        <taxon>Bacteria</taxon>
        <taxon>Bacillati</taxon>
        <taxon>Bacillota</taxon>
        <taxon>Bacilli</taxon>
        <taxon>Lactobacillales</taxon>
        <taxon>Carnobacteriaceae</taxon>
        <taxon>Marinilactibacillus</taxon>
    </lineage>
</organism>
<dbReference type="InterPro" id="IPR015421">
    <property type="entry name" value="PyrdxlP-dep_Trfase_major"/>
</dbReference>
<sequence length="394" mass="45830">MIRKEKKCVDFNQIVDRKGTHCTQWDYIEDRFGENNLLPFTISDTDFMLPGEVRHTLSKRLEHGIFGYTRWNHQAFQEAVLKWYRNRFNLEIKKEWLNYSPSVIYSISLLIDMHSDKQDGVIVQTPAYDAFFKTIVGNQRKLIENPLLYQNGLYSINFIELETKLSDPQNKILLICSPHNPTGRVWEKEELKKIVELCKKYQVFLISDEIHMDIVRKEYAHHPILELSEQNVAIVTSGSKTFNFPGLIFSYVLLPSETDRKAFRYRLKNRDGLSSASTLGLEATISAYDNCENWVEELNEYIDGNIEYVKKELLKKMSTIKVVESHSTYLMWLDMTNYPGTMEEIQKKLLEIGQVAIMDGGVYGGNGRNFLRLNVGCPRHKVVDGLHRLIKSLN</sequence>
<dbReference type="Gene3D" id="3.40.640.10">
    <property type="entry name" value="Type I PLP-dependent aspartate aminotransferase-like (Major domain)"/>
    <property type="match status" value="1"/>
</dbReference>
<dbReference type="Gene3D" id="3.90.1150.10">
    <property type="entry name" value="Aspartate Aminotransferase, domain 1"/>
    <property type="match status" value="1"/>
</dbReference>
<keyword evidence="7" id="KW-0032">Aminotransferase</keyword>
<evidence type="ECO:0000256" key="3">
    <source>
        <dbReference type="ARBA" id="ARBA00022898"/>
    </source>
</evidence>
<reference evidence="7 8" key="1">
    <citation type="submission" date="2019-05" db="EMBL/GenBank/DDBJ databases">
        <title>The metagenome of a microbial culture collection derived from dairy environment covers the genomic content of the human microbiome.</title>
        <authorList>
            <person name="Roder T."/>
            <person name="Wuthrich D."/>
            <person name="Sattari Z."/>
            <person name="Von Ah U."/>
            <person name="Bar C."/>
            <person name="Ronchi F."/>
            <person name="Macpherson A.J."/>
            <person name="Ganal-Vonarburg S.C."/>
            <person name="Bruggmann R."/>
            <person name="Vergeres G."/>
        </authorList>
    </citation>
    <scope>NUCLEOTIDE SEQUENCE [LARGE SCALE GENOMIC DNA]</scope>
    <source>
        <strain evidence="7 8">FAM 24235</strain>
    </source>
</reference>
<accession>A0A5R9C155</accession>